<reference evidence="1 2" key="1">
    <citation type="submission" date="2021-06" db="EMBL/GenBank/DDBJ databases">
        <authorList>
            <person name="Palmer J.M."/>
        </authorList>
    </citation>
    <scope>NUCLEOTIDE SEQUENCE [LARGE SCALE GENOMIC DNA]</scope>
    <source>
        <strain evidence="1 2">CL_MEX2019</strain>
        <tissue evidence="1">Muscle</tissue>
    </source>
</reference>
<proteinExistence type="predicted"/>
<keyword evidence="2" id="KW-1185">Reference proteome</keyword>
<organism evidence="1 2">
    <name type="scientific">Characodon lateralis</name>
    <dbReference type="NCBI Taxonomy" id="208331"/>
    <lineage>
        <taxon>Eukaryota</taxon>
        <taxon>Metazoa</taxon>
        <taxon>Chordata</taxon>
        <taxon>Craniata</taxon>
        <taxon>Vertebrata</taxon>
        <taxon>Euteleostomi</taxon>
        <taxon>Actinopterygii</taxon>
        <taxon>Neopterygii</taxon>
        <taxon>Teleostei</taxon>
        <taxon>Neoteleostei</taxon>
        <taxon>Acanthomorphata</taxon>
        <taxon>Ovalentaria</taxon>
        <taxon>Atherinomorphae</taxon>
        <taxon>Cyprinodontiformes</taxon>
        <taxon>Goodeidae</taxon>
        <taxon>Characodon</taxon>
    </lineage>
</organism>
<evidence type="ECO:0000313" key="2">
    <source>
        <dbReference type="Proteomes" id="UP001352852"/>
    </source>
</evidence>
<sequence>MLVVLTGKNLSKMLPLLWLVSSWRPPSIDKVRFGHIRCYCTTCKVPLPLRGLVKPTQVTNAAYKEEEFGSAASLTKLDFAEKTSLRLPPKRTPDWLHWCFCYGEMSYLK</sequence>
<name>A0ABU7EMN9_9TELE</name>
<evidence type="ECO:0000313" key="1">
    <source>
        <dbReference type="EMBL" id="MED6288501.1"/>
    </source>
</evidence>
<dbReference type="EMBL" id="JAHUTJ010060765">
    <property type="protein sequence ID" value="MED6288501.1"/>
    <property type="molecule type" value="Genomic_DNA"/>
</dbReference>
<protein>
    <submittedName>
        <fullName evidence="1">Uncharacterized protein</fullName>
    </submittedName>
</protein>
<gene>
    <name evidence="1" type="ORF">CHARACLAT_027161</name>
</gene>
<comment type="caution">
    <text evidence="1">The sequence shown here is derived from an EMBL/GenBank/DDBJ whole genome shotgun (WGS) entry which is preliminary data.</text>
</comment>
<dbReference type="Proteomes" id="UP001352852">
    <property type="component" value="Unassembled WGS sequence"/>
</dbReference>
<accession>A0ABU7EMN9</accession>